<name>A0ABS8N899_9CLOT</name>
<feature type="transmembrane region" description="Helical" evidence="1">
    <location>
        <begin position="40"/>
        <end position="62"/>
    </location>
</feature>
<dbReference type="RefSeq" id="WP_229981798.1">
    <property type="nucleotide sequence ID" value="NZ_JAJJPB010000022.1"/>
</dbReference>
<evidence type="ECO:0000313" key="2">
    <source>
        <dbReference type="EMBL" id="MCC9296035.1"/>
    </source>
</evidence>
<keyword evidence="1" id="KW-0812">Transmembrane</keyword>
<evidence type="ECO:0000313" key="3">
    <source>
        <dbReference type="Proteomes" id="UP001165422"/>
    </source>
</evidence>
<evidence type="ECO:0000256" key="1">
    <source>
        <dbReference type="SAM" id="Phobius"/>
    </source>
</evidence>
<gene>
    <name evidence="2" type="ORF">LN736_14325</name>
</gene>
<dbReference type="Proteomes" id="UP001165422">
    <property type="component" value="Unassembled WGS sequence"/>
</dbReference>
<keyword evidence="1" id="KW-0472">Membrane</keyword>
<feature type="transmembrane region" description="Helical" evidence="1">
    <location>
        <begin position="9"/>
        <end position="28"/>
    </location>
</feature>
<keyword evidence="3" id="KW-1185">Reference proteome</keyword>
<protein>
    <submittedName>
        <fullName evidence="2">Uncharacterized protein</fullName>
    </submittedName>
</protein>
<organism evidence="2 3">
    <name type="scientific">Clostridium aromativorans</name>
    <dbReference type="NCBI Taxonomy" id="2836848"/>
    <lineage>
        <taxon>Bacteria</taxon>
        <taxon>Bacillati</taxon>
        <taxon>Bacillota</taxon>
        <taxon>Clostridia</taxon>
        <taxon>Eubacteriales</taxon>
        <taxon>Clostridiaceae</taxon>
        <taxon>Clostridium</taxon>
    </lineage>
</organism>
<dbReference type="EMBL" id="JAJJPB010000022">
    <property type="protein sequence ID" value="MCC9296035.1"/>
    <property type="molecule type" value="Genomic_DNA"/>
</dbReference>
<sequence>MNKILKSRLLLIILFILVKSLNFMLVVIDKYCFPIIVTSLVLYKIPISFYIFLVTAVMKIVIKSENPVNNVLCINNFTHSINMNTAVNIKNMKNHSTMYVLNKIVDGFIEGFEIAALDTRKFKIKEGIVYKFRTHGAVYMLFQKKMIRSHDEIIDCGMDSISVRKVIEDTRLKAFKSTKLSFSDKITFLVERMLVQYSFTEMLKFFERIYFEDIQVHDFEAVFTDKKVYIKIKD</sequence>
<proteinExistence type="predicted"/>
<accession>A0ABS8N899</accession>
<keyword evidence="1" id="KW-1133">Transmembrane helix</keyword>
<reference evidence="2" key="1">
    <citation type="submission" date="2021-11" db="EMBL/GenBank/DDBJ databases">
        <authorList>
            <person name="Qingchun L."/>
            <person name="Dong Z."/>
            <person name="Zongwei Q."/>
            <person name="Jia Z."/>
            <person name="Duotao L."/>
        </authorList>
    </citation>
    <scope>NUCLEOTIDE SEQUENCE</scope>
    <source>
        <strain evidence="2">WLY-B-L2</strain>
    </source>
</reference>
<comment type="caution">
    <text evidence="2">The sequence shown here is derived from an EMBL/GenBank/DDBJ whole genome shotgun (WGS) entry which is preliminary data.</text>
</comment>